<dbReference type="AlphaFoldDB" id="A0A081L6D8"/>
<name>A0A081L6D8_9BACI</name>
<proteinExistence type="predicted"/>
<dbReference type="RefSeq" id="WP_034325183.1">
    <property type="nucleotide sequence ID" value="NZ_JOTP01000048.1"/>
</dbReference>
<comment type="caution">
    <text evidence="2">The sequence shown here is derived from an EMBL/GenBank/DDBJ whole genome shotgun (WGS) entry which is preliminary data.</text>
</comment>
<dbReference type="Pfam" id="PF22658">
    <property type="entry name" value="YycE-like_N"/>
    <property type="match status" value="1"/>
</dbReference>
<dbReference type="InterPro" id="IPR058997">
    <property type="entry name" value="YycE-like_C"/>
</dbReference>
<dbReference type="eggNOG" id="COG0346">
    <property type="taxonomic scope" value="Bacteria"/>
</dbReference>
<dbReference type="CDD" id="cd06587">
    <property type="entry name" value="VOC"/>
    <property type="match status" value="1"/>
</dbReference>
<keyword evidence="3" id="KW-1185">Reference proteome</keyword>
<gene>
    <name evidence="2" type="ORF">BA70_15040</name>
</gene>
<dbReference type="Pfam" id="PF22659">
    <property type="entry name" value="YycE-like_C"/>
    <property type="match status" value="1"/>
</dbReference>
<protein>
    <recommendedName>
        <fullName evidence="1">VOC domain-containing protein</fullName>
    </recommendedName>
</protein>
<dbReference type="EMBL" id="JOTP01000048">
    <property type="protein sequence ID" value="KEP24814.1"/>
    <property type="molecule type" value="Genomic_DNA"/>
</dbReference>
<feature type="domain" description="VOC" evidence="1">
    <location>
        <begin position="9"/>
        <end position="131"/>
    </location>
</feature>
<dbReference type="OrthoDB" id="8018325at2"/>
<accession>A0A081L6D8</accession>
<sequence length="137" mass="15791">MKFQQFEAAQLRIARPTANMKEVISFYEEGLGLKRIGSFDQHEGYDGVMLGLPHQHVHLEITKHEEEESLPVPHPEQLLVFYIPNEQEFRQMKERLISFGGRHVISTNPYWDRGGATIEDPDGYRVVLMNTEGITPV</sequence>
<evidence type="ECO:0000313" key="2">
    <source>
        <dbReference type="EMBL" id="KEP24814.1"/>
    </source>
</evidence>
<dbReference type="Gene3D" id="3.10.180.10">
    <property type="entry name" value="2,3-Dihydroxybiphenyl 1,2-Dioxygenase, domain 1"/>
    <property type="match status" value="1"/>
</dbReference>
<evidence type="ECO:0000259" key="1">
    <source>
        <dbReference type="PROSITE" id="PS51819"/>
    </source>
</evidence>
<dbReference type="PROSITE" id="PS51819">
    <property type="entry name" value="VOC"/>
    <property type="match status" value="1"/>
</dbReference>
<dbReference type="InterPro" id="IPR058998">
    <property type="entry name" value="YycE-like_N"/>
</dbReference>
<dbReference type="InterPro" id="IPR029068">
    <property type="entry name" value="Glyas_Bleomycin-R_OHBP_Dase"/>
</dbReference>
<evidence type="ECO:0000313" key="3">
    <source>
        <dbReference type="Proteomes" id="UP000028091"/>
    </source>
</evidence>
<organism evidence="2 3">
    <name type="scientific">Bacillus zhangzhouensis</name>
    <dbReference type="NCBI Taxonomy" id="1178540"/>
    <lineage>
        <taxon>Bacteria</taxon>
        <taxon>Bacillati</taxon>
        <taxon>Bacillota</taxon>
        <taxon>Bacilli</taxon>
        <taxon>Bacillales</taxon>
        <taxon>Bacillaceae</taxon>
        <taxon>Bacillus</taxon>
    </lineage>
</organism>
<dbReference type="Proteomes" id="UP000028091">
    <property type="component" value="Unassembled WGS sequence"/>
</dbReference>
<reference evidence="2 3" key="1">
    <citation type="submission" date="2012-09" db="EMBL/GenBank/DDBJ databases">
        <title>Genome Sequence of Bacillus sp. DW5-4.</title>
        <authorList>
            <person name="Lai Q."/>
            <person name="Liu Y."/>
            <person name="Shao Z."/>
        </authorList>
    </citation>
    <scope>NUCLEOTIDE SEQUENCE [LARGE SCALE GENOMIC DNA]</scope>
    <source>
        <strain evidence="2 3">DW5-4</strain>
    </source>
</reference>
<dbReference type="SUPFAM" id="SSF54593">
    <property type="entry name" value="Glyoxalase/Bleomycin resistance protein/Dihydroxybiphenyl dioxygenase"/>
    <property type="match status" value="1"/>
</dbReference>
<dbReference type="InterPro" id="IPR037523">
    <property type="entry name" value="VOC_core"/>
</dbReference>